<dbReference type="AlphaFoldDB" id="A0A366EYE5"/>
<organism evidence="1 2">
    <name type="scientific">Roseiarcus fermentans</name>
    <dbReference type="NCBI Taxonomy" id="1473586"/>
    <lineage>
        <taxon>Bacteria</taxon>
        <taxon>Pseudomonadati</taxon>
        <taxon>Pseudomonadota</taxon>
        <taxon>Alphaproteobacteria</taxon>
        <taxon>Hyphomicrobiales</taxon>
        <taxon>Roseiarcaceae</taxon>
        <taxon>Roseiarcus</taxon>
    </lineage>
</organism>
<evidence type="ECO:0000313" key="1">
    <source>
        <dbReference type="EMBL" id="RBP07401.1"/>
    </source>
</evidence>
<name>A0A366EYE5_9HYPH</name>
<comment type="caution">
    <text evidence="1">The sequence shown here is derived from an EMBL/GenBank/DDBJ whole genome shotgun (WGS) entry which is preliminary data.</text>
</comment>
<keyword evidence="2" id="KW-1185">Reference proteome</keyword>
<dbReference type="InterPro" id="IPR009200">
    <property type="entry name" value="DUF1269_membrane"/>
</dbReference>
<proteinExistence type="predicted"/>
<protein>
    <submittedName>
        <fullName evidence="1">Putative membrane protein</fullName>
    </submittedName>
</protein>
<evidence type="ECO:0000313" key="2">
    <source>
        <dbReference type="Proteomes" id="UP000253529"/>
    </source>
</evidence>
<dbReference type="Pfam" id="PF06897">
    <property type="entry name" value="DUF1269"/>
    <property type="match status" value="1"/>
</dbReference>
<dbReference type="EMBL" id="QNRK01000027">
    <property type="protein sequence ID" value="RBP07401.1"/>
    <property type="molecule type" value="Genomic_DNA"/>
</dbReference>
<dbReference type="Proteomes" id="UP000253529">
    <property type="component" value="Unassembled WGS sequence"/>
</dbReference>
<sequence>MSDLVFIVFDSEAKAEEVRNKVLDLQKDYLIELEDAVIAIRGENGRIKLNQIMHPTTFGAVSGAFWGMLIGWVFFMPLIGAALGAAGGALGGAMTDVGINDNQMREDARKAMTPGKAGLFLLIRKMTTDKVLDDLKGEGGTVISTSFDHAKEEALKAALAAHVPAPATDAPPAAS</sequence>
<dbReference type="RefSeq" id="WP_113891326.1">
    <property type="nucleotide sequence ID" value="NZ_QNRK01000027.1"/>
</dbReference>
<reference evidence="1 2" key="1">
    <citation type="submission" date="2018-06" db="EMBL/GenBank/DDBJ databases">
        <title>Genomic Encyclopedia of Type Strains, Phase IV (KMG-IV): sequencing the most valuable type-strain genomes for metagenomic binning, comparative biology and taxonomic classification.</title>
        <authorList>
            <person name="Goeker M."/>
        </authorList>
    </citation>
    <scope>NUCLEOTIDE SEQUENCE [LARGE SCALE GENOMIC DNA]</scope>
    <source>
        <strain evidence="1 2">DSM 24875</strain>
    </source>
</reference>
<accession>A0A366EYE5</accession>
<dbReference type="OrthoDB" id="275223at2"/>
<gene>
    <name evidence="1" type="ORF">DFR50_12746</name>
</gene>